<feature type="region of interest" description="Disordered" evidence="1">
    <location>
        <begin position="295"/>
        <end position="315"/>
    </location>
</feature>
<dbReference type="OrthoDB" id="10686271at2759"/>
<feature type="compositionally biased region" description="Polar residues" evidence="1">
    <location>
        <begin position="301"/>
        <end position="312"/>
    </location>
</feature>
<evidence type="ECO:0000313" key="2">
    <source>
        <dbReference type="EMBL" id="TNV85832.1"/>
    </source>
</evidence>
<name>A0A8J8T7Y5_HALGN</name>
<proteinExistence type="predicted"/>
<sequence length="795" mass="89909">MYGQLQPIIAETPVSRIGNMPRIHLQALGRNAGNSALMSFPQLDSGSHSTQSEFGHHSLRSSVENNSSSRQHAIQNAALQIRQNDQALNQARRSFKGEVNPFDSNLEYADNNGSSSQRNATIESRRQTDNSANFTIHEDSKEEDVSFNTRSNLFGGMNSPIQRLGGLAGSGIMIGSEDRAPSNIFHNDSNEYLRENNSQHRQQIMAAMAKPNLNVAQTSLYRKSNDRNAIIDEELVKELSGPAFPSNDRRQSHSRHHSNENETSYNDSYHNYQANENYLEATLNDRSQFLNLESANRDRNTSGLTRENNQEQSRVHNDLIRIDDSQFVTLSQVIQQQQVDDQVSEREKGLREYYKERLNVDMSQAQEGRRSTLSNFVNQQLHYGANMYSDGASSSNNQTVNNTPYQYGSRMMTPAHPAMSHMTSQQLYSKQQVLCECCHKEMRPTSGLSNNTPQSFQHLKSAQQYQSTPGDQGSRTTNIGATTNRLCQQCEQRILKESMTNSQFHTQRLQDPAKDTLSSELLTVSHLQSSSIGPSVNYGGRKLTEQEQLLQSEGGLENSNVRSNLDPLQARSYLNQKLQNLHLVSSIHGGQSDQLQSSYLTQNSHEGSVQHKNLPGLLANQLEVNHPQTYYNDISNQTPISGEGRHYYSQQSNITPLSQRIEQPQPYSQSSLQFLSKLSSEIGPSIKQHSEILSQKYESSGGIGTTNIDYSKEQYKARLKVYMDRQVERMSSKYGVDQSQASTQYSRIFREKQSRRTFENLQKIRGDYAKSYEELESMHRDFLLGRLANGNQVLQ</sequence>
<keyword evidence="3" id="KW-1185">Reference proteome</keyword>
<comment type="caution">
    <text evidence="2">The sequence shown here is derived from an EMBL/GenBank/DDBJ whole genome shotgun (WGS) entry which is preliminary data.</text>
</comment>
<accession>A0A8J8T7Y5</accession>
<feature type="region of interest" description="Disordered" evidence="1">
    <location>
        <begin position="100"/>
        <end position="131"/>
    </location>
</feature>
<dbReference type="AlphaFoldDB" id="A0A8J8T7Y5"/>
<feature type="compositionally biased region" description="Polar residues" evidence="1">
    <location>
        <begin position="446"/>
        <end position="479"/>
    </location>
</feature>
<feature type="region of interest" description="Disordered" evidence="1">
    <location>
        <begin position="444"/>
        <end position="479"/>
    </location>
</feature>
<organism evidence="2 3">
    <name type="scientific">Halteria grandinella</name>
    <dbReference type="NCBI Taxonomy" id="5974"/>
    <lineage>
        <taxon>Eukaryota</taxon>
        <taxon>Sar</taxon>
        <taxon>Alveolata</taxon>
        <taxon>Ciliophora</taxon>
        <taxon>Intramacronucleata</taxon>
        <taxon>Spirotrichea</taxon>
        <taxon>Stichotrichia</taxon>
        <taxon>Sporadotrichida</taxon>
        <taxon>Halteriidae</taxon>
        <taxon>Halteria</taxon>
    </lineage>
</organism>
<feature type="region of interest" description="Disordered" evidence="1">
    <location>
        <begin position="241"/>
        <end position="268"/>
    </location>
</feature>
<dbReference type="Proteomes" id="UP000785679">
    <property type="component" value="Unassembled WGS sequence"/>
</dbReference>
<reference evidence="2" key="1">
    <citation type="submission" date="2019-06" db="EMBL/GenBank/DDBJ databases">
        <authorList>
            <person name="Zheng W."/>
        </authorList>
    </citation>
    <scope>NUCLEOTIDE SEQUENCE</scope>
    <source>
        <strain evidence="2">QDHG01</strain>
    </source>
</reference>
<feature type="region of interest" description="Disordered" evidence="1">
    <location>
        <begin position="39"/>
        <end position="71"/>
    </location>
</feature>
<feature type="compositionally biased region" description="Polar residues" evidence="1">
    <location>
        <begin position="39"/>
        <end position="53"/>
    </location>
</feature>
<feature type="compositionally biased region" description="Low complexity" evidence="1">
    <location>
        <begin position="60"/>
        <end position="70"/>
    </location>
</feature>
<protein>
    <submittedName>
        <fullName evidence="2">Uncharacterized protein</fullName>
    </submittedName>
</protein>
<evidence type="ECO:0000313" key="3">
    <source>
        <dbReference type="Proteomes" id="UP000785679"/>
    </source>
</evidence>
<evidence type="ECO:0000256" key="1">
    <source>
        <dbReference type="SAM" id="MobiDB-lite"/>
    </source>
</evidence>
<feature type="compositionally biased region" description="Polar residues" evidence="1">
    <location>
        <begin position="111"/>
        <end position="122"/>
    </location>
</feature>
<dbReference type="EMBL" id="RRYP01001521">
    <property type="protein sequence ID" value="TNV85832.1"/>
    <property type="molecule type" value="Genomic_DNA"/>
</dbReference>
<gene>
    <name evidence="2" type="ORF">FGO68_gene11475</name>
</gene>